<comment type="similarity">
    <text evidence="1">Belongs to the glycosyltransferase 2 family. WaaE/KdtX subfamily.</text>
</comment>
<dbReference type="RefSeq" id="WP_096329023.1">
    <property type="nucleotide sequence ID" value="NZ_FOMX01000007.1"/>
</dbReference>
<accession>A0A1I1WZH2</accession>
<dbReference type="GO" id="GO:0016740">
    <property type="term" value="F:transferase activity"/>
    <property type="evidence" value="ECO:0007669"/>
    <property type="project" value="UniProtKB-KW"/>
</dbReference>
<organism evidence="3 4">
    <name type="scientific">Nannocystis exedens</name>
    <dbReference type="NCBI Taxonomy" id="54"/>
    <lineage>
        <taxon>Bacteria</taxon>
        <taxon>Pseudomonadati</taxon>
        <taxon>Myxococcota</taxon>
        <taxon>Polyangia</taxon>
        <taxon>Nannocystales</taxon>
        <taxon>Nannocystaceae</taxon>
        <taxon>Nannocystis</taxon>
    </lineage>
</organism>
<feature type="domain" description="Glycosyltransferase 2-like" evidence="2">
    <location>
        <begin position="6"/>
        <end position="167"/>
    </location>
</feature>
<dbReference type="PANTHER" id="PTHR43630">
    <property type="entry name" value="POLY-BETA-1,6-N-ACETYL-D-GLUCOSAMINE SYNTHASE"/>
    <property type="match status" value="1"/>
</dbReference>
<dbReference type="EMBL" id="FOMX01000007">
    <property type="protein sequence ID" value="SFD99768.1"/>
    <property type="molecule type" value="Genomic_DNA"/>
</dbReference>
<dbReference type="CDD" id="cd02511">
    <property type="entry name" value="Beta4Glucosyltransferase"/>
    <property type="match status" value="1"/>
</dbReference>
<proteinExistence type="inferred from homology"/>
<evidence type="ECO:0000256" key="1">
    <source>
        <dbReference type="ARBA" id="ARBA00038494"/>
    </source>
</evidence>
<keyword evidence="4" id="KW-1185">Reference proteome</keyword>
<dbReference type="InterPro" id="IPR001173">
    <property type="entry name" value="Glyco_trans_2-like"/>
</dbReference>
<evidence type="ECO:0000313" key="4">
    <source>
        <dbReference type="Proteomes" id="UP000199400"/>
    </source>
</evidence>
<dbReference type="STRING" id="54.SAMN02745121_02594"/>
<dbReference type="OrthoDB" id="9815923at2"/>
<keyword evidence="3" id="KW-0808">Transferase</keyword>
<evidence type="ECO:0000259" key="2">
    <source>
        <dbReference type="Pfam" id="PF00535"/>
    </source>
</evidence>
<dbReference type="SUPFAM" id="SSF53448">
    <property type="entry name" value="Nucleotide-diphospho-sugar transferases"/>
    <property type="match status" value="1"/>
</dbReference>
<dbReference type="Pfam" id="PF00535">
    <property type="entry name" value="Glycos_transf_2"/>
    <property type="match status" value="1"/>
</dbReference>
<evidence type="ECO:0000313" key="3">
    <source>
        <dbReference type="EMBL" id="SFD99768.1"/>
    </source>
</evidence>
<sequence>MTPFAVVILTRDEELNLPKALASIAGRCPVLIVDSHSVDRTEAVAREYGAEFVVHKFEDYSKQRNWALEQVQDRFEWIYFLDADEEFTPALWDEVQATIRRDDLDGAYVRWDVRILGRKLKHGEFTHAMMLRLMRPRVARFSRGINERVDDKDLRVTVLKARMIHRDAKPMSELFRKHVGYAAREARVYVDGLSQQQRLAELHLRTKAGRVAVLRRIYNKLPLFVRPFINFGRAMGLGAWRDGIPGVLHAGMHALWYPMLIDLLIHEELLRRAGKLDEEFAPRWGGEDA</sequence>
<dbReference type="PANTHER" id="PTHR43630:SF2">
    <property type="entry name" value="GLYCOSYLTRANSFERASE"/>
    <property type="match status" value="1"/>
</dbReference>
<protein>
    <submittedName>
        <fullName evidence="3">Glycosyltransferase involved in cell wall bisynthesis</fullName>
    </submittedName>
</protein>
<dbReference type="Gene3D" id="3.90.550.10">
    <property type="entry name" value="Spore Coat Polysaccharide Biosynthesis Protein SpsA, Chain A"/>
    <property type="match status" value="1"/>
</dbReference>
<dbReference type="InterPro" id="IPR029044">
    <property type="entry name" value="Nucleotide-diphossugar_trans"/>
</dbReference>
<reference evidence="4" key="1">
    <citation type="submission" date="2016-10" db="EMBL/GenBank/DDBJ databases">
        <authorList>
            <person name="Varghese N."/>
            <person name="Submissions S."/>
        </authorList>
    </citation>
    <scope>NUCLEOTIDE SEQUENCE [LARGE SCALE GENOMIC DNA]</scope>
    <source>
        <strain evidence="4">ATCC 25963</strain>
    </source>
</reference>
<gene>
    <name evidence="3" type="ORF">SAMN02745121_02594</name>
</gene>
<dbReference type="AlphaFoldDB" id="A0A1I1WZH2"/>
<dbReference type="Proteomes" id="UP000199400">
    <property type="component" value="Unassembled WGS sequence"/>
</dbReference>
<name>A0A1I1WZH2_9BACT</name>